<reference evidence="3" key="1">
    <citation type="submission" date="2023-03" db="EMBL/GenBank/DDBJ databases">
        <title>Near-Complete genome sequence of Lipomyces tetrasporous NRRL Y-64009, an oleaginous yeast capable of growing on lignocellulosic hydrolysates.</title>
        <authorList>
            <consortium name="Lawrence Berkeley National Laboratory"/>
            <person name="Jagtap S.S."/>
            <person name="Liu J.-J."/>
            <person name="Walukiewicz H.E."/>
            <person name="Pangilinan J."/>
            <person name="Lipzen A."/>
            <person name="Ahrendt S."/>
            <person name="Koriabine M."/>
            <person name="Cobaugh K."/>
            <person name="Salamov A."/>
            <person name="Yoshinaga Y."/>
            <person name="Ng V."/>
            <person name="Daum C."/>
            <person name="Grigoriev I.V."/>
            <person name="Slininger P.J."/>
            <person name="Dien B.S."/>
            <person name="Jin Y.-S."/>
            <person name="Rao C.V."/>
        </authorList>
    </citation>
    <scope>NUCLEOTIDE SEQUENCE</scope>
    <source>
        <strain evidence="3">NRRL Y-64009</strain>
    </source>
</reference>
<comment type="caution">
    <text evidence="3">The sequence shown here is derived from an EMBL/GenBank/DDBJ whole genome shotgun (WGS) entry which is preliminary data.</text>
</comment>
<keyword evidence="2" id="KW-1133">Transmembrane helix</keyword>
<feature type="compositionally biased region" description="Low complexity" evidence="1">
    <location>
        <begin position="118"/>
        <end position="160"/>
    </location>
</feature>
<dbReference type="EMBL" id="JARPMG010000001">
    <property type="protein sequence ID" value="KAJ8104338.1"/>
    <property type="molecule type" value="Genomic_DNA"/>
</dbReference>
<dbReference type="GeneID" id="80881645"/>
<dbReference type="AlphaFoldDB" id="A0AAD7QZI1"/>
<feature type="compositionally biased region" description="Polar residues" evidence="1">
    <location>
        <begin position="166"/>
        <end position="179"/>
    </location>
</feature>
<dbReference type="RefSeq" id="XP_056047788.1">
    <property type="nucleotide sequence ID" value="XM_056186479.1"/>
</dbReference>
<evidence type="ECO:0000256" key="2">
    <source>
        <dbReference type="SAM" id="Phobius"/>
    </source>
</evidence>
<feature type="region of interest" description="Disordered" evidence="1">
    <location>
        <begin position="109"/>
        <end position="179"/>
    </location>
</feature>
<sequence length="594" mass="63040">MSDYYNSYYPSHNAPQAADEYYGSSAPEVATNTTQPAQVPSPTSPAPLVGLQQQQHEQYAENAGTSYLSELAYDSEKTTKSHRKAWIVGAVVAIIVVAVGLGVGLGVGLTRNNGDIKSTGSSSDGPATSSSAPPAPTATPIASSSAPPVPTATSIASSSAPPVPTETTVASSSAPPVPTETTVASSYCVSDSNIVKSPRFTNASTDWTIANGIYHFEPLSWKDGSPAGLFLPGLGLSQSYDSYAYANQTISGLTAGKEYSLAFAYTALTFAGVPADWPWDTFNLSVAATRDVGGSSGANNVTTSTIAGLDTTNDGSFSTRAFAGGTVSANPRGEIYVAIAGLGFGVDLFIYYVSVYEPADNSCNYESDMPVFYYDQLDGDYVSFHTRNATIADSYCVPESNVVDDPRFTTVGSDQTDSNSPWTVANNLTFNFVPAEFADNSPAGVILPYVDDPSVQPAIDGNQATLEQNLSLAGDADATYRVMFSYQYILRTNATPSDGAAGFYVRLRLANSSDFDSALFDNSVSPDATTLTPDSIYELNYRFESYGADKLYVRIEALSYLYDISMPRVTVYLDSDWSCNAGDYYNVPRQVSAN</sequence>
<dbReference type="Proteomes" id="UP001217417">
    <property type="component" value="Unassembled WGS sequence"/>
</dbReference>
<keyword evidence="2" id="KW-0812">Transmembrane</keyword>
<proteinExistence type="predicted"/>
<feature type="transmembrane region" description="Helical" evidence="2">
    <location>
        <begin position="85"/>
        <end position="109"/>
    </location>
</feature>
<evidence type="ECO:0000256" key="1">
    <source>
        <dbReference type="SAM" id="MobiDB-lite"/>
    </source>
</evidence>
<name>A0AAD7QZI1_9ASCO</name>
<protein>
    <submittedName>
        <fullName evidence="3">Uncharacterized protein</fullName>
    </submittedName>
</protein>
<accession>A0AAD7QZI1</accession>
<gene>
    <name evidence="3" type="ORF">POJ06DRAFT_244262</name>
</gene>
<keyword evidence="4" id="KW-1185">Reference proteome</keyword>
<evidence type="ECO:0000313" key="3">
    <source>
        <dbReference type="EMBL" id="KAJ8104338.1"/>
    </source>
</evidence>
<keyword evidence="2" id="KW-0472">Membrane</keyword>
<evidence type="ECO:0000313" key="4">
    <source>
        <dbReference type="Proteomes" id="UP001217417"/>
    </source>
</evidence>
<organism evidence="3 4">
    <name type="scientific">Lipomyces tetrasporus</name>
    <dbReference type="NCBI Taxonomy" id="54092"/>
    <lineage>
        <taxon>Eukaryota</taxon>
        <taxon>Fungi</taxon>
        <taxon>Dikarya</taxon>
        <taxon>Ascomycota</taxon>
        <taxon>Saccharomycotina</taxon>
        <taxon>Lipomycetes</taxon>
        <taxon>Lipomycetales</taxon>
        <taxon>Lipomycetaceae</taxon>
        <taxon>Lipomyces</taxon>
    </lineage>
</organism>